<name>A0ABU7LYH0_9PROT</name>
<comment type="subcellular location">
    <subcellularLocation>
        <location evidence="1">Cell membrane</location>
        <topology evidence="1">Multi-pass membrane protein</topology>
    </subcellularLocation>
</comment>
<comment type="similarity">
    <text evidence="2">Belongs to the TrkH potassium transport family.</text>
</comment>
<feature type="transmembrane region" description="Helical" evidence="9">
    <location>
        <begin position="19"/>
        <end position="38"/>
    </location>
</feature>
<accession>A0ABU7LYH0</accession>
<evidence type="ECO:0000313" key="11">
    <source>
        <dbReference type="Proteomes" id="UP001310692"/>
    </source>
</evidence>
<feature type="transmembrane region" description="Helical" evidence="9">
    <location>
        <begin position="50"/>
        <end position="73"/>
    </location>
</feature>
<evidence type="ECO:0000256" key="9">
    <source>
        <dbReference type="SAM" id="Phobius"/>
    </source>
</evidence>
<keyword evidence="6 9" id="KW-1133">Transmembrane helix</keyword>
<proteinExistence type="inferred from homology"/>
<evidence type="ECO:0000256" key="7">
    <source>
        <dbReference type="ARBA" id="ARBA00023065"/>
    </source>
</evidence>
<sequence>MAAAAAIAVLFGISEAPPAFLVSAAAAIFAGGLIWVATRRHIQRSTIADVSAFVFLAWLFTPLFAIPAIGQLAPDLDFTGQMFESYSAFTTTGAVLMDSAAAGPALVLWRCTLGFLGGFATLLFAAGLLAAFDQSGPRMQKSVLLTHDPDNVFSNFALAARRVFALYSAFTFLCFVILTLSGTEAFDALCLALSSMSTSGYSPRPGALDAYVPDFGLIVVTLACLAGALNIAYLRNLFSRNERKYDPDLGGMAILIVAVFALFMIASGFEGSVVASLAESVFAVTTSGFHASDNTGFSPLAAIFAALVGGAAASTAGGLKISRLVLLWNQTFAELARLADPSSVISLQFRGGDTGNAALVALWSTILAFIATMAIGMLALAVLGAPLDHAWTAAAAALSNTGPLYQRFGLNFLWADFGLYSRIVLMTLMVLGRLEVLAGAAAIIALVRRH</sequence>
<keyword evidence="4" id="KW-1003">Cell membrane</keyword>
<evidence type="ECO:0000256" key="2">
    <source>
        <dbReference type="ARBA" id="ARBA00009137"/>
    </source>
</evidence>
<keyword evidence="11" id="KW-1185">Reference proteome</keyword>
<dbReference type="PANTHER" id="PTHR32024">
    <property type="entry name" value="TRK SYSTEM POTASSIUM UPTAKE PROTEIN TRKG-RELATED"/>
    <property type="match status" value="1"/>
</dbReference>
<organism evidence="10 11">
    <name type="scientific">Hyphobacterium marinum</name>
    <dbReference type="NCBI Taxonomy" id="3116574"/>
    <lineage>
        <taxon>Bacteria</taxon>
        <taxon>Pseudomonadati</taxon>
        <taxon>Pseudomonadota</taxon>
        <taxon>Alphaproteobacteria</taxon>
        <taxon>Maricaulales</taxon>
        <taxon>Maricaulaceae</taxon>
        <taxon>Hyphobacterium</taxon>
    </lineage>
</organism>
<feature type="transmembrane region" description="Helical" evidence="9">
    <location>
        <begin position="357"/>
        <end position="383"/>
    </location>
</feature>
<reference evidence="10 11" key="1">
    <citation type="submission" date="2024-01" db="EMBL/GenBank/DDBJ databases">
        <title>Hyphobacterium bacterium isolated from marine sediment.</title>
        <authorList>
            <person name="Zhao S."/>
        </authorList>
    </citation>
    <scope>NUCLEOTIDE SEQUENCE [LARGE SCALE GENOMIC DNA]</scope>
    <source>
        <strain evidence="10 11">Y60-23</strain>
    </source>
</reference>
<feature type="transmembrane region" description="Helical" evidence="9">
    <location>
        <begin position="107"/>
        <end position="132"/>
    </location>
</feature>
<dbReference type="Proteomes" id="UP001310692">
    <property type="component" value="Unassembled WGS sequence"/>
</dbReference>
<feature type="transmembrane region" description="Helical" evidence="9">
    <location>
        <begin position="297"/>
        <end position="319"/>
    </location>
</feature>
<evidence type="ECO:0000256" key="4">
    <source>
        <dbReference type="ARBA" id="ARBA00022475"/>
    </source>
</evidence>
<dbReference type="RefSeq" id="WP_330196137.1">
    <property type="nucleotide sequence ID" value="NZ_JAZDRO010000003.1"/>
</dbReference>
<gene>
    <name evidence="10" type="ORF">V0U35_07825</name>
</gene>
<feature type="transmembrane region" description="Helical" evidence="9">
    <location>
        <begin position="254"/>
        <end position="277"/>
    </location>
</feature>
<evidence type="ECO:0000256" key="8">
    <source>
        <dbReference type="ARBA" id="ARBA00023136"/>
    </source>
</evidence>
<feature type="transmembrane region" description="Helical" evidence="9">
    <location>
        <begin position="423"/>
        <end position="447"/>
    </location>
</feature>
<keyword evidence="5 9" id="KW-0812">Transmembrane</keyword>
<comment type="caution">
    <text evidence="10">The sequence shown here is derived from an EMBL/GenBank/DDBJ whole genome shotgun (WGS) entry which is preliminary data.</text>
</comment>
<evidence type="ECO:0000256" key="5">
    <source>
        <dbReference type="ARBA" id="ARBA00022692"/>
    </source>
</evidence>
<keyword evidence="7" id="KW-0406">Ion transport</keyword>
<protein>
    <submittedName>
        <fullName evidence="10">Potassium transporter TrkG</fullName>
    </submittedName>
</protein>
<dbReference type="Pfam" id="PF02386">
    <property type="entry name" value="TrkH"/>
    <property type="match status" value="2"/>
</dbReference>
<keyword evidence="3" id="KW-0813">Transport</keyword>
<evidence type="ECO:0000313" key="10">
    <source>
        <dbReference type="EMBL" id="MEE2566589.1"/>
    </source>
</evidence>
<feature type="transmembrane region" description="Helical" evidence="9">
    <location>
        <begin position="164"/>
        <end position="195"/>
    </location>
</feature>
<dbReference type="PANTHER" id="PTHR32024:SF2">
    <property type="entry name" value="TRK SYSTEM POTASSIUM UPTAKE PROTEIN TRKG-RELATED"/>
    <property type="match status" value="1"/>
</dbReference>
<feature type="transmembrane region" description="Helical" evidence="9">
    <location>
        <begin position="215"/>
        <end position="234"/>
    </location>
</feature>
<evidence type="ECO:0000256" key="3">
    <source>
        <dbReference type="ARBA" id="ARBA00022448"/>
    </source>
</evidence>
<keyword evidence="8 9" id="KW-0472">Membrane</keyword>
<evidence type="ECO:0000256" key="1">
    <source>
        <dbReference type="ARBA" id="ARBA00004651"/>
    </source>
</evidence>
<dbReference type="InterPro" id="IPR003445">
    <property type="entry name" value="Cat_transpt"/>
</dbReference>
<evidence type="ECO:0000256" key="6">
    <source>
        <dbReference type="ARBA" id="ARBA00022989"/>
    </source>
</evidence>
<dbReference type="EMBL" id="JAZDRO010000003">
    <property type="protein sequence ID" value="MEE2566589.1"/>
    <property type="molecule type" value="Genomic_DNA"/>
</dbReference>